<dbReference type="SUPFAM" id="SSF53756">
    <property type="entry name" value="UDP-Glycosyltransferase/glycogen phosphorylase"/>
    <property type="match status" value="1"/>
</dbReference>
<evidence type="ECO:0000313" key="4">
    <source>
        <dbReference type="Proteomes" id="UP000315010"/>
    </source>
</evidence>
<gene>
    <name evidence="3" type="primary">wbpI_2</name>
    <name evidence="3" type="ORF">CA13_25840</name>
</gene>
<dbReference type="GO" id="GO:0016853">
    <property type="term" value="F:isomerase activity"/>
    <property type="evidence" value="ECO:0007669"/>
    <property type="project" value="UniProtKB-KW"/>
</dbReference>
<keyword evidence="4" id="KW-1185">Reference proteome</keyword>
<comment type="caution">
    <text evidence="3">The sequence shown here is derived from an EMBL/GenBank/DDBJ whole genome shotgun (WGS) entry which is preliminary data.</text>
</comment>
<evidence type="ECO:0000313" key="3">
    <source>
        <dbReference type="EMBL" id="TWT81136.1"/>
    </source>
</evidence>
<protein>
    <submittedName>
        <fullName evidence="3">UDP-2,3-diacetamido-2,3-dideoxy-D-glucuronate 2-epimerase</fullName>
        <ecNumber evidence="3">5.1.3.23</ecNumber>
    </submittedName>
</protein>
<accession>A0A5C5Z287</accession>
<dbReference type="PANTHER" id="PTHR43174">
    <property type="entry name" value="UDP-N-ACETYLGLUCOSAMINE 2-EPIMERASE"/>
    <property type="match status" value="1"/>
</dbReference>
<dbReference type="InterPro" id="IPR029767">
    <property type="entry name" value="WecB-like"/>
</dbReference>
<name>A0A5C5Z287_9BACT</name>
<dbReference type="RefSeq" id="WP_146396812.1">
    <property type="nucleotide sequence ID" value="NZ_SJPJ01000001.1"/>
</dbReference>
<dbReference type="OrthoDB" id="9803238at2"/>
<proteinExistence type="inferred from homology"/>
<feature type="domain" description="UDP-N-acetylglucosamine 2-epimerase" evidence="2">
    <location>
        <begin position="26"/>
        <end position="367"/>
    </location>
</feature>
<sequence>MTKTINLACVVGARPNFMKMAPLLRALKATGRAKCTLIHTGQHYDKTLSDIFFEQLDIPKPDVSLDVGSGTQASQTAKILERIEPVLQAGCGGQPFDYLVVVGDVNSTMAAAIAAAKLGIKVAHVEAGLRSFDRAMPEEINRIVTDSISDLLLVSDPIGIEHLKREGHPDSAIHLVGNLMIDTLFHSLTKAKATSTLADSGLDKGGYGVVTLHRPSNVDDKNTLTGILQVLHQVSDQLPMVFPIHPRTLARIESFGLRPLIDNASGIKVMPPLGYLEFLSLTSSAKVIVTDSGGLQEESTVLSVPCLTMRENTERPITVTQGSSTLVGNDAKLLEEQLQLVLEGKYDVGKCPEEWDGKAAGRIAAILIQSP</sequence>
<keyword evidence="1 3" id="KW-0413">Isomerase</keyword>
<evidence type="ECO:0000259" key="2">
    <source>
        <dbReference type="Pfam" id="PF02350"/>
    </source>
</evidence>
<dbReference type="InterPro" id="IPR003331">
    <property type="entry name" value="UDP_GlcNAc_Epimerase_2_dom"/>
</dbReference>
<dbReference type="EMBL" id="SJPJ01000001">
    <property type="protein sequence ID" value="TWT81136.1"/>
    <property type="molecule type" value="Genomic_DNA"/>
</dbReference>
<dbReference type="Pfam" id="PF02350">
    <property type="entry name" value="Epimerase_2"/>
    <property type="match status" value="1"/>
</dbReference>
<comment type="similarity">
    <text evidence="1">Belongs to the UDP-N-acetylglucosamine 2-epimerase family.</text>
</comment>
<dbReference type="PANTHER" id="PTHR43174:SF1">
    <property type="entry name" value="UDP-N-ACETYLGLUCOSAMINE 2-EPIMERASE"/>
    <property type="match status" value="1"/>
</dbReference>
<organism evidence="3 4">
    <name type="scientific">Novipirellula herctigrandis</name>
    <dbReference type="NCBI Taxonomy" id="2527986"/>
    <lineage>
        <taxon>Bacteria</taxon>
        <taxon>Pseudomonadati</taxon>
        <taxon>Planctomycetota</taxon>
        <taxon>Planctomycetia</taxon>
        <taxon>Pirellulales</taxon>
        <taxon>Pirellulaceae</taxon>
        <taxon>Novipirellula</taxon>
    </lineage>
</organism>
<dbReference type="Gene3D" id="3.40.50.2000">
    <property type="entry name" value="Glycogen Phosphorylase B"/>
    <property type="match status" value="2"/>
</dbReference>
<reference evidence="3 4" key="1">
    <citation type="submission" date="2019-02" db="EMBL/GenBank/DDBJ databases">
        <title>Deep-cultivation of Planctomycetes and their phenomic and genomic characterization uncovers novel biology.</title>
        <authorList>
            <person name="Wiegand S."/>
            <person name="Jogler M."/>
            <person name="Boedeker C."/>
            <person name="Pinto D."/>
            <person name="Vollmers J."/>
            <person name="Rivas-Marin E."/>
            <person name="Kohn T."/>
            <person name="Peeters S.H."/>
            <person name="Heuer A."/>
            <person name="Rast P."/>
            <person name="Oberbeckmann S."/>
            <person name="Bunk B."/>
            <person name="Jeske O."/>
            <person name="Meyerdierks A."/>
            <person name="Storesund J.E."/>
            <person name="Kallscheuer N."/>
            <person name="Luecker S."/>
            <person name="Lage O.M."/>
            <person name="Pohl T."/>
            <person name="Merkel B.J."/>
            <person name="Hornburger P."/>
            <person name="Mueller R.-W."/>
            <person name="Bruemmer F."/>
            <person name="Labrenz M."/>
            <person name="Spormann A.M."/>
            <person name="Op Den Camp H."/>
            <person name="Overmann J."/>
            <person name="Amann R."/>
            <person name="Jetten M.S.M."/>
            <person name="Mascher T."/>
            <person name="Medema M.H."/>
            <person name="Devos D.P."/>
            <person name="Kaster A.-K."/>
            <person name="Ovreas L."/>
            <person name="Rohde M."/>
            <person name="Galperin M.Y."/>
            <person name="Jogler C."/>
        </authorList>
    </citation>
    <scope>NUCLEOTIDE SEQUENCE [LARGE SCALE GENOMIC DNA]</scope>
    <source>
        <strain evidence="3 4">CA13</strain>
    </source>
</reference>
<dbReference type="NCBIfam" id="TIGR00236">
    <property type="entry name" value="wecB"/>
    <property type="match status" value="1"/>
</dbReference>
<evidence type="ECO:0000256" key="1">
    <source>
        <dbReference type="RuleBase" id="RU003513"/>
    </source>
</evidence>
<dbReference type="AlphaFoldDB" id="A0A5C5Z287"/>
<dbReference type="Proteomes" id="UP000315010">
    <property type="component" value="Unassembled WGS sequence"/>
</dbReference>
<dbReference type="CDD" id="cd03786">
    <property type="entry name" value="GTB_UDP-GlcNAc_2-Epimerase"/>
    <property type="match status" value="1"/>
</dbReference>
<dbReference type="EC" id="5.1.3.23" evidence="3"/>